<organism evidence="3 4">
    <name type="scientific">Corynebacterium casei UCMA 3821</name>
    <dbReference type="NCBI Taxonomy" id="1110505"/>
    <lineage>
        <taxon>Bacteria</taxon>
        <taxon>Bacillati</taxon>
        <taxon>Actinomycetota</taxon>
        <taxon>Actinomycetes</taxon>
        <taxon>Mycobacteriales</taxon>
        <taxon>Corynebacteriaceae</taxon>
        <taxon>Corynebacterium</taxon>
    </lineage>
</organism>
<keyword evidence="2" id="KW-1133">Transmembrane helix</keyword>
<keyword evidence="2" id="KW-0812">Transmembrane</keyword>
<evidence type="ECO:0000313" key="4">
    <source>
        <dbReference type="Proteomes" id="UP000004840"/>
    </source>
</evidence>
<comment type="caution">
    <text evidence="3">The sequence shown here is derived from an EMBL/GenBank/DDBJ whole genome shotgun (WGS) entry which is preliminary data.</text>
</comment>
<feature type="transmembrane region" description="Helical" evidence="2">
    <location>
        <begin position="458"/>
        <end position="478"/>
    </location>
</feature>
<evidence type="ECO:0000256" key="2">
    <source>
        <dbReference type="SAM" id="Phobius"/>
    </source>
</evidence>
<proteinExistence type="predicted"/>
<keyword evidence="2" id="KW-0472">Membrane</keyword>
<evidence type="ECO:0008006" key="5">
    <source>
        <dbReference type="Google" id="ProtNLM"/>
    </source>
</evidence>
<reference evidence="3 4" key="1">
    <citation type="journal article" date="2012" name="J. Bacteriol.">
        <title>Genome Sequence of Corynebacterium casei UCMA 3821, Isolated from a Smear-Ripened Cheese.</title>
        <authorList>
            <person name="Monnet C."/>
            <person name="Loux V."/>
            <person name="Bento P."/>
            <person name="Gibrat J.F."/>
            <person name="Straub C."/>
            <person name="Bonnarme P."/>
            <person name="Landaud S."/>
            <person name="Irlinger F."/>
        </authorList>
    </citation>
    <scope>NUCLEOTIDE SEQUENCE [LARGE SCALE GENOMIC DNA]</scope>
    <source>
        <strain evidence="3 4">UCMA 3821</strain>
    </source>
</reference>
<dbReference type="InterPro" id="IPR053779">
    <property type="entry name" value="GlpR"/>
</dbReference>
<feature type="region of interest" description="Disordered" evidence="1">
    <location>
        <begin position="336"/>
        <end position="360"/>
    </location>
</feature>
<feature type="compositionally biased region" description="Acidic residues" evidence="1">
    <location>
        <begin position="255"/>
        <end position="273"/>
    </location>
</feature>
<dbReference type="Proteomes" id="UP000004840">
    <property type="component" value="Unassembled WGS sequence"/>
</dbReference>
<feature type="region of interest" description="Disordered" evidence="1">
    <location>
        <begin position="159"/>
        <end position="187"/>
    </location>
</feature>
<feature type="compositionally biased region" description="Basic and acidic residues" evidence="1">
    <location>
        <begin position="553"/>
        <end position="563"/>
    </location>
</feature>
<gene>
    <name evidence="3" type="ORF">CCAS_10255</name>
</gene>
<evidence type="ECO:0000256" key="1">
    <source>
        <dbReference type="SAM" id="MobiDB-lite"/>
    </source>
</evidence>
<feature type="compositionally biased region" description="Basic and acidic residues" evidence="1">
    <location>
        <begin position="274"/>
        <end position="287"/>
    </location>
</feature>
<feature type="region of interest" description="Disordered" evidence="1">
    <location>
        <begin position="539"/>
        <end position="563"/>
    </location>
</feature>
<feature type="region of interest" description="Disordered" evidence="1">
    <location>
        <begin position="255"/>
        <end position="293"/>
    </location>
</feature>
<sequence>MPSVGDVIWDEIYCLSLNRKIERWPRLVSPGLAIVLIIVVWLLVLAPVLLRGQKPMSRTGEAFDDTRVLFEGDSGVLESNRGPKLSAKAARIKARKEADAAKANAQADDASAAAAAADSASATTSEEYAQLGDVKAEKQTIAGAAARIKSEYDNAASAETAETAEAAANAEADTTADNSVDNSVEAETIEGEIVYEVDTIDSKDSNGAEEADFADVVDAEFTDADLTDIEAEKQNAQADGPKADAVPVSAVRIDDDAELLDEDDDILLEDEPREEAKPKTEEAEEKQTSAVAASEGQVFTAPAAYELADDAYDMDDTYLSPVDMMYPGAVDSDLVEAKDTTSSHQGNDADTESSDADNVAGADADIDAEESVQQPVEVAEYDDEFEDSYVAAGSDSELSEEELEFAQARVGRGGWDPEADAANKATRYQRRQRTLFGLALVVVLTVALGIVFGGWLWWTAAVAGGLTVAYLVALRTQVRQEQQLRARRIAQLRRARLGVRSAEDEELAIPRSLRRPGAVIVEIDDSSPDWDHLPEVYEEVEEAPQRPSQRRQRRDDLASRRVG</sequence>
<evidence type="ECO:0000313" key="3">
    <source>
        <dbReference type="EMBL" id="CCE55549.1"/>
    </source>
</evidence>
<feature type="transmembrane region" description="Helical" evidence="2">
    <location>
        <begin position="434"/>
        <end position="452"/>
    </location>
</feature>
<protein>
    <recommendedName>
        <fullName evidence="5">Transmembrane protein</fullName>
    </recommendedName>
</protein>
<dbReference type="AlphaFoldDB" id="G7HZD4"/>
<feature type="compositionally biased region" description="Low complexity" evidence="1">
    <location>
        <begin position="159"/>
        <end position="179"/>
    </location>
</feature>
<accession>G7HZD4</accession>
<dbReference type="EMBL" id="CAFW01000081">
    <property type="protein sequence ID" value="CCE55549.1"/>
    <property type="molecule type" value="Genomic_DNA"/>
</dbReference>
<name>G7HZD4_9CORY</name>
<dbReference type="NCBIfam" id="NF045516">
    <property type="entry name" value="GlpR"/>
    <property type="match status" value="1"/>
</dbReference>
<feature type="transmembrane region" description="Helical" evidence="2">
    <location>
        <begin position="27"/>
        <end position="50"/>
    </location>
</feature>